<gene>
    <name evidence="3" type="ORF">CU098_010419</name>
</gene>
<dbReference type="Gene3D" id="1.20.1250.10">
    <property type="match status" value="1"/>
</dbReference>
<comment type="caution">
    <text evidence="3">The sequence shown here is derived from an EMBL/GenBank/DDBJ whole genome shotgun (WGS) entry which is preliminary data.</text>
</comment>
<reference evidence="3 4" key="1">
    <citation type="journal article" date="2018" name="G3 (Bethesda)">
        <title>Phylogenetic and Phylogenomic Definition of Rhizopus Species.</title>
        <authorList>
            <person name="Gryganskyi A.P."/>
            <person name="Golan J."/>
            <person name="Dolatabadi S."/>
            <person name="Mondo S."/>
            <person name="Robb S."/>
            <person name="Idnurm A."/>
            <person name="Muszewska A."/>
            <person name="Steczkiewicz K."/>
            <person name="Masonjones S."/>
            <person name="Liao H.L."/>
            <person name="Gajdeczka M.T."/>
            <person name="Anike F."/>
            <person name="Vuek A."/>
            <person name="Anishchenko I.M."/>
            <person name="Voigt K."/>
            <person name="de Hoog G.S."/>
            <person name="Smith M.E."/>
            <person name="Heitman J."/>
            <person name="Vilgalys R."/>
            <person name="Stajich J.E."/>
        </authorList>
    </citation>
    <scope>NUCLEOTIDE SEQUENCE [LARGE SCALE GENOMIC DNA]</scope>
    <source>
        <strain evidence="3 4">LSU 92-RS-03</strain>
    </source>
</reference>
<organism evidence="3 4">
    <name type="scientific">Rhizopus stolonifer</name>
    <name type="common">Rhizopus nigricans</name>
    <dbReference type="NCBI Taxonomy" id="4846"/>
    <lineage>
        <taxon>Eukaryota</taxon>
        <taxon>Fungi</taxon>
        <taxon>Fungi incertae sedis</taxon>
        <taxon>Mucoromycota</taxon>
        <taxon>Mucoromycotina</taxon>
        <taxon>Mucoromycetes</taxon>
        <taxon>Mucorales</taxon>
        <taxon>Mucorineae</taxon>
        <taxon>Rhizopodaceae</taxon>
        <taxon>Rhizopus</taxon>
    </lineage>
</organism>
<feature type="compositionally biased region" description="Polar residues" evidence="2">
    <location>
        <begin position="141"/>
        <end position="159"/>
    </location>
</feature>
<proteinExistence type="predicted"/>
<dbReference type="Proteomes" id="UP000253551">
    <property type="component" value="Unassembled WGS sequence"/>
</dbReference>
<name>A0A367JYJ7_RHIST</name>
<accession>A0A367JYJ7</accession>
<evidence type="ECO:0000313" key="4">
    <source>
        <dbReference type="Proteomes" id="UP000253551"/>
    </source>
</evidence>
<evidence type="ECO:0000313" key="3">
    <source>
        <dbReference type="EMBL" id="RCH95003.1"/>
    </source>
</evidence>
<feature type="coiled-coil region" evidence="1">
    <location>
        <begin position="76"/>
        <end position="110"/>
    </location>
</feature>
<keyword evidence="1" id="KW-0175">Coiled coil</keyword>
<dbReference type="STRING" id="4846.A0A367JYJ7"/>
<sequence>MNPPKRTVSKVAKVNMNNSKTVAAVKPNLQTILETRTTSNTLLPNQSSESTSHEMQGCIKDIYNILQQHDARFKEFEALLNENKQLRRDLAQAQELIQQLKSALATAVSSVPPAPSVQPTSEAGTEASRYAAVAAKAVSIPQPSRQQQHLPRNSRQHTISPAAREAAARNFLPISETQGFAFIYLHLRGKEPMSAMRMRLRRLKLQSSRILDIHYPTNNVVALLVYSDYY</sequence>
<protein>
    <submittedName>
        <fullName evidence="3">Uncharacterized protein</fullName>
    </submittedName>
</protein>
<keyword evidence="4" id="KW-1185">Reference proteome</keyword>
<feature type="region of interest" description="Disordered" evidence="2">
    <location>
        <begin position="141"/>
        <end position="162"/>
    </location>
</feature>
<dbReference type="AlphaFoldDB" id="A0A367JYJ7"/>
<evidence type="ECO:0000256" key="1">
    <source>
        <dbReference type="SAM" id="Coils"/>
    </source>
</evidence>
<evidence type="ECO:0000256" key="2">
    <source>
        <dbReference type="SAM" id="MobiDB-lite"/>
    </source>
</evidence>
<dbReference type="OrthoDB" id="2281765at2759"/>
<dbReference type="EMBL" id="PJQM01002484">
    <property type="protein sequence ID" value="RCH95003.1"/>
    <property type="molecule type" value="Genomic_DNA"/>
</dbReference>
<dbReference type="InterPro" id="IPR009079">
    <property type="entry name" value="4_helix_cytokine-like_core"/>
</dbReference>